<dbReference type="PRINTS" id="PR00040">
    <property type="entry name" value="HTHMERR"/>
</dbReference>
<organism evidence="4 5">
    <name type="scientific">Mesobacillus foraminis</name>
    <dbReference type="NCBI Taxonomy" id="279826"/>
    <lineage>
        <taxon>Bacteria</taxon>
        <taxon>Bacillati</taxon>
        <taxon>Bacillota</taxon>
        <taxon>Bacilli</taxon>
        <taxon>Bacillales</taxon>
        <taxon>Bacillaceae</taxon>
        <taxon>Mesobacillus</taxon>
    </lineage>
</organism>
<dbReference type="CDD" id="cd01106">
    <property type="entry name" value="HTH_TipAL-Mta"/>
    <property type="match status" value="1"/>
</dbReference>
<dbReference type="Proteomes" id="UP000295689">
    <property type="component" value="Unassembled WGS sequence"/>
</dbReference>
<sequence length="261" mass="30194">MGEQKKYLIGEFSERTGTSVRTLHYYDEIGLLTPEKHPVSGHRLYSDRDVLTLQKIVSLKVLGYPLEQIADMICKPTFDVGLNESLYLQKKAFEEKKEQIEAAITSINRVITILEEEGEVDSAVLMSLISSIQTEKDLKQWLEERAPKEVVDQLLNKSEEEKLGLDKAYVQLSKEVKRLFGKPFDDPEVQKLILDYMKATMEFVGEEAIKAFQQMDVQDSEQLVEHYPSPFTPEEEAWLNQAMEYCMTHRHFMPPEDGERK</sequence>
<evidence type="ECO:0000259" key="3">
    <source>
        <dbReference type="PROSITE" id="PS50937"/>
    </source>
</evidence>
<dbReference type="EMBL" id="SLVV01000003">
    <property type="protein sequence ID" value="TCN26529.1"/>
    <property type="molecule type" value="Genomic_DNA"/>
</dbReference>
<accession>A0A4R2BK74</accession>
<comment type="caution">
    <text evidence="4">The sequence shown here is derived from an EMBL/GenBank/DDBJ whole genome shotgun (WGS) entry which is preliminary data.</text>
</comment>
<reference evidence="4 5" key="1">
    <citation type="journal article" date="2015" name="Stand. Genomic Sci.">
        <title>Genomic Encyclopedia of Bacterial and Archaeal Type Strains, Phase III: the genomes of soil and plant-associated and newly described type strains.</title>
        <authorList>
            <person name="Whitman W.B."/>
            <person name="Woyke T."/>
            <person name="Klenk H.P."/>
            <person name="Zhou Y."/>
            <person name="Lilburn T.G."/>
            <person name="Beck B.J."/>
            <person name="De Vos P."/>
            <person name="Vandamme P."/>
            <person name="Eisen J.A."/>
            <person name="Garrity G."/>
            <person name="Hugenholtz P."/>
            <person name="Kyrpides N.C."/>
        </authorList>
    </citation>
    <scope>NUCLEOTIDE SEQUENCE [LARGE SCALE GENOMIC DNA]</scope>
    <source>
        <strain evidence="4 5">CV53</strain>
    </source>
</reference>
<dbReference type="GO" id="GO:0003677">
    <property type="term" value="F:DNA binding"/>
    <property type="evidence" value="ECO:0007669"/>
    <property type="project" value="UniProtKB-KW"/>
</dbReference>
<evidence type="ECO:0000313" key="5">
    <source>
        <dbReference type="Proteomes" id="UP000295689"/>
    </source>
</evidence>
<keyword evidence="2" id="KW-0175">Coiled coil</keyword>
<dbReference type="Gene3D" id="1.10.1660.10">
    <property type="match status" value="1"/>
</dbReference>
<dbReference type="Gene3D" id="6.10.250.360">
    <property type="match status" value="1"/>
</dbReference>
<dbReference type="Pfam" id="PF07739">
    <property type="entry name" value="TipAS"/>
    <property type="match status" value="1"/>
</dbReference>
<dbReference type="PANTHER" id="PTHR30204">
    <property type="entry name" value="REDOX-CYCLING DRUG-SENSING TRANSCRIPTIONAL ACTIVATOR SOXR"/>
    <property type="match status" value="1"/>
</dbReference>
<name>A0A4R2BK74_9BACI</name>
<dbReference type="AlphaFoldDB" id="A0A4R2BK74"/>
<dbReference type="InterPro" id="IPR047057">
    <property type="entry name" value="MerR_fam"/>
</dbReference>
<keyword evidence="5" id="KW-1185">Reference proteome</keyword>
<dbReference type="PROSITE" id="PS50937">
    <property type="entry name" value="HTH_MERR_2"/>
    <property type="match status" value="1"/>
</dbReference>
<evidence type="ECO:0000256" key="2">
    <source>
        <dbReference type="SAM" id="Coils"/>
    </source>
</evidence>
<dbReference type="GO" id="GO:0003700">
    <property type="term" value="F:DNA-binding transcription factor activity"/>
    <property type="evidence" value="ECO:0007669"/>
    <property type="project" value="InterPro"/>
</dbReference>
<dbReference type="SMART" id="SM00422">
    <property type="entry name" value="HTH_MERR"/>
    <property type="match status" value="1"/>
</dbReference>
<proteinExistence type="predicted"/>
<feature type="domain" description="HTH merR-type" evidence="3">
    <location>
        <begin position="6"/>
        <end position="75"/>
    </location>
</feature>
<dbReference type="PANTHER" id="PTHR30204:SF96">
    <property type="entry name" value="CHROMOSOME-ANCHORING PROTEIN RACA"/>
    <property type="match status" value="1"/>
</dbReference>
<feature type="coiled-coil region" evidence="2">
    <location>
        <begin position="83"/>
        <end position="117"/>
    </location>
</feature>
<dbReference type="Pfam" id="PF13411">
    <property type="entry name" value="MerR_1"/>
    <property type="match status" value="1"/>
</dbReference>
<dbReference type="SUPFAM" id="SSF46955">
    <property type="entry name" value="Putative DNA-binding domain"/>
    <property type="match status" value="1"/>
</dbReference>
<evidence type="ECO:0000256" key="1">
    <source>
        <dbReference type="ARBA" id="ARBA00023125"/>
    </source>
</evidence>
<dbReference type="InterPro" id="IPR000551">
    <property type="entry name" value="MerR-type_HTH_dom"/>
</dbReference>
<protein>
    <submittedName>
        <fullName evidence="4">DNA-binding transcriptional MerR regulator</fullName>
    </submittedName>
</protein>
<keyword evidence="1 4" id="KW-0238">DNA-binding</keyword>
<gene>
    <name evidence="4" type="ORF">EV146_10350</name>
</gene>
<dbReference type="RefSeq" id="WP_132002774.1">
    <property type="nucleotide sequence ID" value="NZ_JABUHM010000002.1"/>
</dbReference>
<dbReference type="InterPro" id="IPR012925">
    <property type="entry name" value="TipAS_dom"/>
</dbReference>
<dbReference type="InterPro" id="IPR009061">
    <property type="entry name" value="DNA-bd_dom_put_sf"/>
</dbReference>
<evidence type="ECO:0000313" key="4">
    <source>
        <dbReference type="EMBL" id="TCN26529.1"/>
    </source>
</evidence>